<sequence length="68" mass="7788">MTGFNWPVLMRAGIAGLRLRPDQFWALTPHELRLMLGLTETAQQAMDRSRLTQLMRDFPDVSDLKEGS</sequence>
<keyword evidence="2" id="KW-1185">Reference proteome</keyword>
<dbReference type="InterPro" id="IPR011739">
    <property type="entry name" value="GTA_rcc01693"/>
</dbReference>
<protein>
    <recommendedName>
        <fullName evidence="3">Phage tail assembly chaperone</fullName>
    </recommendedName>
</protein>
<name>A0A0N7M0W9_9RHOB</name>
<evidence type="ECO:0000313" key="2">
    <source>
        <dbReference type="Proteomes" id="UP000052022"/>
    </source>
</evidence>
<proteinExistence type="predicted"/>
<dbReference type="OrthoDB" id="7582980at2"/>
<dbReference type="EMBL" id="CYSD01000042">
    <property type="protein sequence ID" value="CUH81633.1"/>
    <property type="molecule type" value="Genomic_DNA"/>
</dbReference>
<organism evidence="1 2">
    <name type="scientific">Tritonibacter multivorans</name>
    <dbReference type="NCBI Taxonomy" id="928856"/>
    <lineage>
        <taxon>Bacteria</taxon>
        <taxon>Pseudomonadati</taxon>
        <taxon>Pseudomonadota</taxon>
        <taxon>Alphaproteobacteria</taxon>
        <taxon>Rhodobacterales</taxon>
        <taxon>Paracoccaceae</taxon>
        <taxon>Tritonibacter</taxon>
    </lineage>
</organism>
<dbReference type="RefSeq" id="WP_058291483.1">
    <property type="nucleotide sequence ID" value="NZ_CYSD01000042.1"/>
</dbReference>
<evidence type="ECO:0000313" key="1">
    <source>
        <dbReference type="EMBL" id="CUH81633.1"/>
    </source>
</evidence>
<dbReference type="AlphaFoldDB" id="A0A0N7M0W9"/>
<dbReference type="Pfam" id="PF09550">
    <property type="entry name" value="Phage_TAC_6"/>
    <property type="match status" value="1"/>
</dbReference>
<evidence type="ECO:0008006" key="3">
    <source>
        <dbReference type="Google" id="ProtNLM"/>
    </source>
</evidence>
<reference evidence="1 2" key="1">
    <citation type="submission" date="2015-09" db="EMBL/GenBank/DDBJ databases">
        <authorList>
            <consortium name="Swine Surveillance"/>
        </authorList>
    </citation>
    <scope>NUCLEOTIDE SEQUENCE [LARGE SCALE GENOMIC DNA]</scope>
    <source>
        <strain evidence="1 2">CECT 7557</strain>
    </source>
</reference>
<dbReference type="Proteomes" id="UP000052022">
    <property type="component" value="Unassembled WGS sequence"/>
</dbReference>
<dbReference type="STRING" id="928856.SAMN04488049_102358"/>
<accession>A0A0N7M0W9</accession>
<dbReference type="NCBIfam" id="TIGR02216">
    <property type="entry name" value="phage_TIGR02216"/>
    <property type="match status" value="1"/>
</dbReference>
<dbReference type="InterPro" id="IPR019056">
    <property type="entry name" value="Phage_TAC_6"/>
</dbReference>
<gene>
    <name evidence="1" type="ORF">TRM7557_03521</name>
</gene>